<dbReference type="OrthoDB" id="5317514at2759"/>
<dbReference type="SUPFAM" id="SSF69318">
    <property type="entry name" value="Integrin alpha N-terminal domain"/>
    <property type="match status" value="1"/>
</dbReference>
<evidence type="ECO:0000313" key="7">
    <source>
        <dbReference type="Proteomes" id="UP000663880"/>
    </source>
</evidence>
<keyword evidence="5" id="KW-1133">Transmembrane helix</keyword>
<dbReference type="GO" id="GO:0009897">
    <property type="term" value="C:external side of plasma membrane"/>
    <property type="evidence" value="ECO:0007669"/>
    <property type="project" value="TreeGrafter"/>
</dbReference>
<dbReference type="PROSITE" id="PS51470">
    <property type="entry name" value="FG_GAP"/>
    <property type="match status" value="2"/>
</dbReference>
<keyword evidence="5" id="KW-0472">Membrane</keyword>
<dbReference type="GO" id="GO:0005178">
    <property type="term" value="F:integrin binding"/>
    <property type="evidence" value="ECO:0007669"/>
    <property type="project" value="TreeGrafter"/>
</dbReference>
<feature type="repeat" description="FG-GAP" evidence="4">
    <location>
        <begin position="250"/>
        <end position="310"/>
    </location>
</feature>
<keyword evidence="5" id="KW-0675">Receptor</keyword>
<feature type="repeat" description="FG-GAP" evidence="4">
    <location>
        <begin position="311"/>
        <end position="369"/>
    </location>
</feature>
<organism evidence="6 7">
    <name type="scientific">Pieris macdunnoughi</name>
    <dbReference type="NCBI Taxonomy" id="345717"/>
    <lineage>
        <taxon>Eukaryota</taxon>
        <taxon>Metazoa</taxon>
        <taxon>Ecdysozoa</taxon>
        <taxon>Arthropoda</taxon>
        <taxon>Hexapoda</taxon>
        <taxon>Insecta</taxon>
        <taxon>Pterygota</taxon>
        <taxon>Neoptera</taxon>
        <taxon>Endopterygota</taxon>
        <taxon>Lepidoptera</taxon>
        <taxon>Glossata</taxon>
        <taxon>Ditrysia</taxon>
        <taxon>Papilionoidea</taxon>
        <taxon>Pieridae</taxon>
        <taxon>Pierinae</taxon>
        <taxon>Pieris</taxon>
    </lineage>
</organism>
<comment type="subcellular location">
    <subcellularLocation>
        <location evidence="5">Membrane</location>
        <topology evidence="5">Single-pass type I membrane protein</topology>
    </subcellularLocation>
</comment>
<dbReference type="InterPro" id="IPR013519">
    <property type="entry name" value="Int_alpha_beta-p"/>
</dbReference>
<dbReference type="GO" id="GO:0008305">
    <property type="term" value="C:integrin complex"/>
    <property type="evidence" value="ECO:0007669"/>
    <property type="project" value="InterPro"/>
</dbReference>
<feature type="signal peptide" evidence="5">
    <location>
        <begin position="1"/>
        <end position="17"/>
    </location>
</feature>
<gene>
    <name evidence="6" type="ORF">PMACD_LOCUS14563</name>
</gene>
<dbReference type="AlphaFoldDB" id="A0A821XII4"/>
<dbReference type="Proteomes" id="UP000663880">
    <property type="component" value="Unassembled WGS sequence"/>
</dbReference>
<dbReference type="EMBL" id="CAJOBZ010000065">
    <property type="protein sequence ID" value="CAF4939066.1"/>
    <property type="molecule type" value="Genomic_DNA"/>
</dbReference>
<dbReference type="InterPro" id="IPR028994">
    <property type="entry name" value="Integrin_alpha_N"/>
</dbReference>
<accession>A0A821XII4</accession>
<dbReference type="Gene3D" id="2.60.40.1510">
    <property type="entry name" value="ntegrin, alpha v. Chain A, domain 3"/>
    <property type="match status" value="1"/>
</dbReference>
<proteinExistence type="inferred from homology"/>
<dbReference type="GO" id="GO:0033627">
    <property type="term" value="P:cell adhesion mediated by integrin"/>
    <property type="evidence" value="ECO:0007669"/>
    <property type="project" value="TreeGrafter"/>
</dbReference>
<reference evidence="6" key="1">
    <citation type="submission" date="2021-02" db="EMBL/GenBank/DDBJ databases">
        <authorList>
            <person name="Steward A R."/>
        </authorList>
    </citation>
    <scope>NUCLEOTIDE SEQUENCE</scope>
</reference>
<evidence type="ECO:0000313" key="6">
    <source>
        <dbReference type="EMBL" id="CAF4939066.1"/>
    </source>
</evidence>
<name>A0A821XII4_9NEOP</name>
<evidence type="ECO:0000256" key="2">
    <source>
        <dbReference type="ARBA" id="ARBA00022737"/>
    </source>
</evidence>
<keyword evidence="7" id="KW-1185">Reference proteome</keyword>
<evidence type="ECO:0000256" key="5">
    <source>
        <dbReference type="RuleBase" id="RU003762"/>
    </source>
</evidence>
<dbReference type="SMART" id="SM00191">
    <property type="entry name" value="Int_alpha"/>
    <property type="match status" value="4"/>
</dbReference>
<comment type="caution">
    <text evidence="6">The sequence shown here is derived from an EMBL/GenBank/DDBJ whole genome shotgun (WGS) entry which is preliminary data.</text>
</comment>
<protein>
    <submittedName>
        <fullName evidence="6">Uncharacterized protein</fullName>
    </submittedName>
</protein>
<dbReference type="PANTHER" id="PTHR23220">
    <property type="entry name" value="INTEGRIN ALPHA"/>
    <property type="match status" value="1"/>
</dbReference>
<evidence type="ECO:0000256" key="3">
    <source>
        <dbReference type="ARBA" id="ARBA00023180"/>
    </source>
</evidence>
<evidence type="ECO:0000256" key="4">
    <source>
        <dbReference type="PROSITE-ProRule" id="PRU00803"/>
    </source>
</evidence>
<keyword evidence="5" id="KW-0812">Transmembrane</keyword>
<keyword evidence="5" id="KW-0401">Integrin</keyword>
<dbReference type="InterPro" id="IPR013517">
    <property type="entry name" value="FG-GAP"/>
</dbReference>
<keyword evidence="5" id="KW-0130">Cell adhesion</keyword>
<dbReference type="GO" id="GO:0007229">
    <property type="term" value="P:integrin-mediated signaling pathway"/>
    <property type="evidence" value="ECO:0007669"/>
    <property type="project" value="UniProtKB-KW"/>
</dbReference>
<dbReference type="Gene3D" id="2.130.10.130">
    <property type="entry name" value="Integrin alpha, N-terminal"/>
    <property type="match status" value="1"/>
</dbReference>
<comment type="similarity">
    <text evidence="5">Belongs to the integrin alpha chain family.</text>
</comment>
<feature type="chain" id="PRO_5033106763" evidence="5">
    <location>
        <begin position="18"/>
        <end position="908"/>
    </location>
</feature>
<keyword evidence="3" id="KW-0325">Glycoprotein</keyword>
<dbReference type="GO" id="GO:0007160">
    <property type="term" value="P:cell-matrix adhesion"/>
    <property type="evidence" value="ECO:0007669"/>
    <property type="project" value="TreeGrafter"/>
</dbReference>
<dbReference type="PANTHER" id="PTHR23220:SF133">
    <property type="entry name" value="INTEGRIN ALPHA-PS2"/>
    <property type="match status" value="1"/>
</dbReference>
<dbReference type="InterPro" id="IPR000413">
    <property type="entry name" value="Integrin_alpha"/>
</dbReference>
<sequence>MKSFIVLLVTICMPALGYYHEPSMTVISTETLGLRKQALFGYSTTYQDQHRRLIVGAPRADDIGKIFYIDINSGNIKETQFIVMPQNYRQNLTQDYWLGATVSSTNSYFITCAPRSLDFDYNAMYKTSECYFGKTPNALYLLPKLDDGMLGSFNGHITTFGWSIASNSMILMGSPGSQVGGAVLWNPLNIDTLGNPEIIFNRHKYPGFGYSVIIGKFLSDNVSFVISTTYGDYGQGKILFYGRRPYLGYALEHELSDGEVGSKYGAVMTAANLGGARPSLLVGAPTFNEGSGFDRGAVYLYLQNYDTNILSLKRIVTGTENGGYFGAAIVSVGDMDGDGLDEVAISAPYESGDKGVVYLYSGAGLIAGRKWFQRIQPAGFNTFGLSLTAMDNLSDNGCKGIAIGAPGSNKVAIFRGIPAVTVTLFTTFPNLQKRQDKTAFQFSSGLKIQYPTSLKTCEANISVTIEVMHPSAKLADANSDGKIIFFKSLETKPSVLNKAVKVLTPIGGYYNQEISYKISASLVKTPSQQTEFRPSQVMLSESSILTLFGSVSAVDCEGTCTPNLKASLATAIARPYISGSSANETISISVRNDGETAYTSCLVMRVSPVLVLKTPEDCVRAIGAEVLTCKPRASLGNAATWNTGDITLETSTLTNADESIIIEYDIYDHCEKQSNSTRKHYEEIFVVQTVSDGISIEGTSNSEEIVNVTLRDVEVGKHLEHVYKISNTGPTRWVGIDCKVQLPKIVYKGVIEIYVMVKTETSTSNCTIDEDITYASCSIPELRINDVVSVYVSIFALPTKLDNIIQKQDIKLNSKITLALGKEDKSFSITNTLHYNCDIVATWIIVLAVLFGLLLIAILIYVLYKCGFLKRKKKQAAESFRKTIKDYKRLTPQFCEATQAPIDDQDCS</sequence>
<feature type="transmembrane region" description="Helical" evidence="5">
    <location>
        <begin position="840"/>
        <end position="864"/>
    </location>
</feature>
<evidence type="ECO:0000256" key="1">
    <source>
        <dbReference type="ARBA" id="ARBA00022729"/>
    </source>
</evidence>
<keyword evidence="1 5" id="KW-0732">Signal</keyword>
<dbReference type="GO" id="GO:0098609">
    <property type="term" value="P:cell-cell adhesion"/>
    <property type="evidence" value="ECO:0007669"/>
    <property type="project" value="TreeGrafter"/>
</dbReference>
<dbReference type="Pfam" id="PF01839">
    <property type="entry name" value="FG-GAP"/>
    <property type="match status" value="1"/>
</dbReference>
<dbReference type="Gene3D" id="1.20.5.930">
    <property type="entry name" value="Bicelle-embedded integrin alpha(iib) transmembrane segment"/>
    <property type="match status" value="1"/>
</dbReference>
<dbReference type="PRINTS" id="PR01185">
    <property type="entry name" value="INTEGRINA"/>
</dbReference>
<keyword evidence="2" id="KW-0677">Repeat</keyword>